<reference evidence="2" key="1">
    <citation type="submission" date="2016-01" db="EMBL/GenBank/DDBJ databases">
        <authorList>
            <person name="Gamez R.M."/>
            <person name="Rodriguez F."/>
            <person name="Bernal J.F."/>
            <person name="Agarwala R."/>
            <person name="Landsman D."/>
            <person name="Marino-Ramirez L."/>
        </authorList>
    </citation>
    <scope>NUCLEOTIDE SEQUENCE [LARGE SCALE GENOMIC DNA]</scope>
    <source>
        <strain evidence="2">Ps006</strain>
    </source>
</reference>
<dbReference type="EMBL" id="LRMR01000014">
    <property type="protein sequence ID" value="KWU50433.1"/>
    <property type="molecule type" value="Genomic_DNA"/>
</dbReference>
<organism evidence="1 2">
    <name type="scientific">Pseudomonas palleroniana</name>
    <dbReference type="NCBI Taxonomy" id="191390"/>
    <lineage>
        <taxon>Bacteria</taxon>
        <taxon>Pseudomonadati</taxon>
        <taxon>Pseudomonadota</taxon>
        <taxon>Gammaproteobacteria</taxon>
        <taxon>Pseudomonadales</taxon>
        <taxon>Pseudomonadaceae</taxon>
        <taxon>Pseudomonas</taxon>
    </lineage>
</organism>
<protein>
    <recommendedName>
        <fullName evidence="3">Type III secretion effector protein</fullName>
    </recommendedName>
</protein>
<dbReference type="OrthoDB" id="6900477at2"/>
<sequence>MRIPAIFNPFKSALHKISPPKVEVPAAGTAGKYLPVPRTNLPNVPSDPHRVLANQNFKKLLLDMKSPGAAGAKLPSHSHPAPKTMGDVVQNMITADRLVKAGVFKTGPDLKTVTRDAFVNAAVNGLVSTPLSIATYAGSVWSGEQIKGAFSANTPLLPAAHQPAPSQQSKGVAGLGNELPKPSAQDLQLRLENAELKLLLTVNTIQSFAEGGKGLALDKSAGWPTESSARLDHLEKLYDAAETSLKALAEHNEFIFKPYKNPLLTPETSMTSRLDVLDKRNEVIQKMIVRMLNVLQEEAPQESAQVV</sequence>
<accession>A0A0X7K421</accession>
<proteinExistence type="predicted"/>
<evidence type="ECO:0000313" key="2">
    <source>
        <dbReference type="Proteomes" id="UP000067111"/>
    </source>
</evidence>
<dbReference type="GeneID" id="97919565"/>
<gene>
    <name evidence="1" type="ORF">AWV77_13480</name>
</gene>
<name>A0A0X7K421_9PSED</name>
<evidence type="ECO:0000313" key="1">
    <source>
        <dbReference type="EMBL" id="KWU50433.1"/>
    </source>
</evidence>
<comment type="caution">
    <text evidence="1">The sequence shown here is derived from an EMBL/GenBank/DDBJ whole genome shotgun (WGS) entry which is preliminary data.</text>
</comment>
<dbReference type="Proteomes" id="UP000067111">
    <property type="component" value="Unassembled WGS sequence"/>
</dbReference>
<evidence type="ECO:0008006" key="3">
    <source>
        <dbReference type="Google" id="ProtNLM"/>
    </source>
</evidence>
<dbReference type="AlphaFoldDB" id="A0A0X7K421"/>
<dbReference type="RefSeq" id="WP_060754742.1">
    <property type="nucleotide sequence ID" value="NZ_CP087111.1"/>
</dbReference>